<reference evidence="1" key="1">
    <citation type="submission" date="2022-10" db="EMBL/GenBank/DDBJ databases">
        <title>Culturing micro-colonial fungi from biological soil crusts in the Mojave desert and describing Neophaeococcomyces mojavensis, and introducing the new genera and species Taxawa tesnikishii.</title>
        <authorList>
            <person name="Kurbessoian T."/>
            <person name="Stajich J.E."/>
        </authorList>
    </citation>
    <scope>NUCLEOTIDE SEQUENCE</scope>
    <source>
        <strain evidence="1">TK_41</strain>
    </source>
</reference>
<dbReference type="AlphaFoldDB" id="A0AA38X1E3"/>
<protein>
    <recommendedName>
        <fullName evidence="3">DUF4219 domain-containing protein</fullName>
    </recommendedName>
</protein>
<accession>A0AA38X1E3</accession>
<evidence type="ECO:0000313" key="1">
    <source>
        <dbReference type="EMBL" id="KAJ9605026.1"/>
    </source>
</evidence>
<evidence type="ECO:0008006" key="3">
    <source>
        <dbReference type="Google" id="ProtNLM"/>
    </source>
</evidence>
<name>A0AA38X1E3_9EURO</name>
<proteinExistence type="predicted"/>
<organism evidence="1 2">
    <name type="scientific">Cladophialophora chaetospira</name>
    <dbReference type="NCBI Taxonomy" id="386627"/>
    <lineage>
        <taxon>Eukaryota</taxon>
        <taxon>Fungi</taxon>
        <taxon>Dikarya</taxon>
        <taxon>Ascomycota</taxon>
        <taxon>Pezizomycotina</taxon>
        <taxon>Eurotiomycetes</taxon>
        <taxon>Chaetothyriomycetidae</taxon>
        <taxon>Chaetothyriales</taxon>
        <taxon>Herpotrichiellaceae</taxon>
        <taxon>Cladophialophora</taxon>
    </lineage>
</organism>
<dbReference type="Proteomes" id="UP001172673">
    <property type="component" value="Unassembled WGS sequence"/>
</dbReference>
<keyword evidence="2" id="KW-1185">Reference proteome</keyword>
<sequence>MSNLTPFQIITSSENAMAAYFVPDAGANMPPLTGKDNYKEWALLFQIAWQYRGIWGLFNGTEDFLESPTLQAYEDPDTLTAEHERYLKHVQKMQYAMAFLMESVDINIRVKVQFHDKPSMAWSDLKNLYTPTCLDIAEKKMKDLCQKDCKSLGHYLRSVNDSRIEIQRLRKGQWSRGGQMDSSPEAWCDDACKMKIISGLKPEYVHDLIGRCYSLRSIDEMSLKEFGDLLLKREPIIELGEG</sequence>
<dbReference type="EMBL" id="JAPDRK010000017">
    <property type="protein sequence ID" value="KAJ9605026.1"/>
    <property type="molecule type" value="Genomic_DNA"/>
</dbReference>
<evidence type="ECO:0000313" key="2">
    <source>
        <dbReference type="Proteomes" id="UP001172673"/>
    </source>
</evidence>
<gene>
    <name evidence="1" type="ORF">H2200_010415</name>
</gene>
<comment type="caution">
    <text evidence="1">The sequence shown here is derived from an EMBL/GenBank/DDBJ whole genome shotgun (WGS) entry which is preliminary data.</text>
</comment>